<protein>
    <recommendedName>
        <fullName evidence="4">Invasion associated locus B family protein</fullName>
    </recommendedName>
</protein>
<dbReference type="Proteomes" id="UP000249185">
    <property type="component" value="Unassembled WGS sequence"/>
</dbReference>
<dbReference type="AlphaFoldDB" id="A0A2W5QD97"/>
<evidence type="ECO:0000256" key="1">
    <source>
        <dbReference type="SAM" id="SignalP"/>
    </source>
</evidence>
<name>A0A2W5QD97_RHOSU</name>
<reference evidence="2 3" key="1">
    <citation type="submission" date="2017-08" db="EMBL/GenBank/DDBJ databases">
        <title>Infants hospitalized years apart are colonized by the same room-sourced microbial strains.</title>
        <authorList>
            <person name="Brooks B."/>
            <person name="Olm M.R."/>
            <person name="Firek B.A."/>
            <person name="Baker R."/>
            <person name="Thomas B.C."/>
            <person name="Morowitz M.J."/>
            <person name="Banfield J.F."/>
        </authorList>
    </citation>
    <scope>NUCLEOTIDE SEQUENCE [LARGE SCALE GENOMIC DNA]</scope>
    <source>
        <strain evidence="2">S2_005_002_R2_34</strain>
    </source>
</reference>
<dbReference type="InterPro" id="IPR010642">
    <property type="entry name" value="Invasion_prot_B"/>
</dbReference>
<dbReference type="InterPro" id="IPR038696">
    <property type="entry name" value="IalB_sf"/>
</dbReference>
<comment type="caution">
    <text evidence="2">The sequence shown here is derived from an EMBL/GenBank/DDBJ whole genome shotgun (WGS) entry which is preliminary data.</text>
</comment>
<dbReference type="EMBL" id="QFPW01000001">
    <property type="protein sequence ID" value="PZQ52703.1"/>
    <property type="molecule type" value="Genomic_DNA"/>
</dbReference>
<evidence type="ECO:0008006" key="4">
    <source>
        <dbReference type="Google" id="ProtNLM"/>
    </source>
</evidence>
<feature type="chain" id="PRO_5015926006" description="Invasion associated locus B family protein" evidence="1">
    <location>
        <begin position="21"/>
        <end position="175"/>
    </location>
</feature>
<sequence>MVGSLVLGLAAAAATLPANAQTAANRVAAHTDWSVFVAGSPMECYIVSPPKSSKATRDGKAVEVDRGDIRLFVTFRPAENVAGEVSFSGGYPFRDGAPVKIQVGSESFTLNPGSGDANGWAWPASPDIDKTIVAAFRRGSSATVTGVSSRGTTTVDTISLAGFTAAVEDAETRCK</sequence>
<dbReference type="Pfam" id="PF06776">
    <property type="entry name" value="IalB"/>
    <property type="match status" value="1"/>
</dbReference>
<accession>A0A2W5QD97</accession>
<feature type="signal peptide" evidence="1">
    <location>
        <begin position="1"/>
        <end position="20"/>
    </location>
</feature>
<organism evidence="2 3">
    <name type="scientific">Rhodovulum sulfidophilum</name>
    <name type="common">Rhodobacter sulfidophilus</name>
    <dbReference type="NCBI Taxonomy" id="35806"/>
    <lineage>
        <taxon>Bacteria</taxon>
        <taxon>Pseudomonadati</taxon>
        <taxon>Pseudomonadota</taxon>
        <taxon>Alphaproteobacteria</taxon>
        <taxon>Rhodobacterales</taxon>
        <taxon>Paracoccaceae</taxon>
        <taxon>Rhodovulum</taxon>
    </lineage>
</organism>
<dbReference type="Gene3D" id="2.60.40.1880">
    <property type="entry name" value="Invasion associated locus B (IalB) protein"/>
    <property type="match status" value="1"/>
</dbReference>
<evidence type="ECO:0000313" key="3">
    <source>
        <dbReference type="Proteomes" id="UP000249185"/>
    </source>
</evidence>
<gene>
    <name evidence="2" type="ORF">DI556_02615</name>
</gene>
<proteinExistence type="predicted"/>
<evidence type="ECO:0000313" key="2">
    <source>
        <dbReference type="EMBL" id="PZQ52703.1"/>
    </source>
</evidence>
<keyword evidence="1" id="KW-0732">Signal</keyword>